<dbReference type="Proteomes" id="UP000199228">
    <property type="component" value="Unassembled WGS sequence"/>
</dbReference>
<feature type="transmembrane region" description="Helical" evidence="1">
    <location>
        <begin position="341"/>
        <end position="363"/>
    </location>
</feature>
<dbReference type="STRING" id="1732.SAMN02910417_02552"/>
<keyword evidence="1" id="KW-1133">Transmembrane helix</keyword>
<feature type="transmembrane region" description="Helical" evidence="1">
    <location>
        <begin position="456"/>
        <end position="472"/>
    </location>
</feature>
<dbReference type="PANTHER" id="PTHR38454:SF1">
    <property type="entry name" value="INTEGRAL MEMBRANE PROTEIN"/>
    <property type="match status" value="1"/>
</dbReference>
<feature type="transmembrane region" description="Helical" evidence="1">
    <location>
        <begin position="369"/>
        <end position="390"/>
    </location>
</feature>
<evidence type="ECO:0000256" key="1">
    <source>
        <dbReference type="SAM" id="Phobius"/>
    </source>
</evidence>
<dbReference type="Pfam" id="PF09586">
    <property type="entry name" value="YfhO"/>
    <property type="match status" value="1"/>
</dbReference>
<evidence type="ECO:0000313" key="2">
    <source>
        <dbReference type="EMBL" id="SDB34562.1"/>
    </source>
</evidence>
<gene>
    <name evidence="2" type="ORF">SAMN02910417_02552</name>
</gene>
<feature type="transmembrane region" description="Helical" evidence="1">
    <location>
        <begin position="171"/>
        <end position="190"/>
    </location>
</feature>
<feature type="transmembrane region" description="Helical" evidence="1">
    <location>
        <begin position="402"/>
        <end position="423"/>
    </location>
</feature>
<dbReference type="AlphaFoldDB" id="A0A1G6CP16"/>
<organism evidence="2 3">
    <name type="scientific">Eubacterium oxidoreducens</name>
    <dbReference type="NCBI Taxonomy" id="1732"/>
    <lineage>
        <taxon>Bacteria</taxon>
        <taxon>Bacillati</taxon>
        <taxon>Bacillota</taxon>
        <taxon>Clostridia</taxon>
        <taxon>Eubacteriales</taxon>
        <taxon>Eubacteriaceae</taxon>
        <taxon>Eubacterium</taxon>
    </lineage>
</organism>
<proteinExistence type="predicted"/>
<evidence type="ECO:0000313" key="3">
    <source>
        <dbReference type="Proteomes" id="UP000199228"/>
    </source>
</evidence>
<feature type="transmembrane region" description="Helical" evidence="1">
    <location>
        <begin position="310"/>
        <end position="329"/>
    </location>
</feature>
<feature type="transmembrane region" description="Helical" evidence="1">
    <location>
        <begin position="92"/>
        <end position="111"/>
    </location>
</feature>
<feature type="transmembrane region" description="Helical" evidence="1">
    <location>
        <begin position="145"/>
        <end position="164"/>
    </location>
</feature>
<feature type="transmembrane region" description="Helical" evidence="1">
    <location>
        <begin position="845"/>
        <end position="865"/>
    </location>
</feature>
<feature type="transmembrane region" description="Helical" evidence="1">
    <location>
        <begin position="26"/>
        <end position="47"/>
    </location>
</feature>
<feature type="transmembrane region" description="Helical" evidence="1">
    <location>
        <begin position="247"/>
        <end position="266"/>
    </location>
</feature>
<dbReference type="EMBL" id="FMXR01000023">
    <property type="protein sequence ID" value="SDB34562.1"/>
    <property type="molecule type" value="Genomic_DNA"/>
</dbReference>
<keyword evidence="1" id="KW-0812">Transmembrane</keyword>
<sequence>MFGLKRSVQIKEKFQISAKNIGKLRYVIAFGVPVLITLLVMAINNIMPFGSKSMFIWDQFLQHKDYYGYLWDVFHGNTSIDYSTAKSLGGQIFGIIGFYCSSPLNILLIFFKKAQIPQFLVFMTVLRIGLCGVTSHIFLKKRYDLNLWGALILSTSYALMEYCVYYCRNIMWLDGVIFLPLVALGVWALVNKKRWKLLWISVSLSIVCNWYTGYMVCLMAILLFAYELIVRYGVHWIANKGEALKRILQFIMVMLLGVITSAVVLMPSLSGLVSGKATGYRVGISGIIHFDFLHFLSGFEVTAAGNGQDAPIIFCGTLICVAVVCFFICKSILWKEKICAAILLALLIMSFMFQDIELIWTAYVRSTSYYFRFAFVFGFSMIFIAGRVVYCAQNGELKKRTPIIAVVITAVIVGLLAACGELGASKALIFVYVIAFLIGLALLIFRVYWKSRFIKPIIVIFLMAFAFLETGYNEHLSFQEYSIETDTFSEYTNDIEQLLEVLDEDADGAFYRFEKNNSYLVQMDREVATGESLLYGYNSIENYSSAYDIKVDEFLKNVGYSDIPGKDLFVCETYWNSPSLLMDSLLSVRYIQFEDEIYGYTEFGQDEFYGQKVLRNSYALPLGYFVNDAMTESVDFGTNPYENQELFLSAMLGENADVYKSIEPEYEGTVDGMETYTLSVQADGPVYVFLDGTNLHSNYYEQNCAFYVNGEVVQDCCTRFLTNSMYVGDYNAGDEIVISIEHKSDTTGQHTVYAASLDKNVFESAIATLQEGGDTDLNCEGNVISGTIDADESGLVYLSISNEKYWSAYIDGQEVEIENLAGDFMGLVVDEGTHEIYMEYKSPGLRTGLAISIVGVIIFVCVAFFEKKRKRENNASRRFF</sequence>
<dbReference type="InterPro" id="IPR018580">
    <property type="entry name" value="Uncharacterised_YfhO"/>
</dbReference>
<keyword evidence="1" id="KW-0472">Membrane</keyword>
<name>A0A1G6CP16_EUBOX</name>
<accession>A0A1G6CP16</accession>
<dbReference type="PANTHER" id="PTHR38454">
    <property type="entry name" value="INTEGRAL MEMBRANE PROTEIN-RELATED"/>
    <property type="match status" value="1"/>
</dbReference>
<reference evidence="2 3" key="1">
    <citation type="submission" date="2016-10" db="EMBL/GenBank/DDBJ databases">
        <authorList>
            <person name="de Groot N.N."/>
        </authorList>
    </citation>
    <scope>NUCLEOTIDE SEQUENCE [LARGE SCALE GENOMIC DNA]</scope>
    <source>
        <strain evidence="2 3">DSM 3217</strain>
    </source>
</reference>
<feature type="transmembrane region" description="Helical" evidence="1">
    <location>
        <begin position="118"/>
        <end position="139"/>
    </location>
</feature>
<protein>
    <submittedName>
        <fullName evidence="2">Uncharacterized membrane protein YfhO</fullName>
    </submittedName>
</protein>
<feature type="transmembrane region" description="Helical" evidence="1">
    <location>
        <begin position="429"/>
        <end position="449"/>
    </location>
</feature>
<keyword evidence="3" id="KW-1185">Reference proteome</keyword>
<feature type="transmembrane region" description="Helical" evidence="1">
    <location>
        <begin position="202"/>
        <end position="226"/>
    </location>
</feature>